<protein>
    <submittedName>
        <fullName evidence="4">Uracil phosphoribosyltransferase</fullName>
        <ecNumber evidence="4">2.4.2.9</ecNumber>
    </submittedName>
</protein>
<keyword evidence="5" id="KW-1185">Reference proteome</keyword>
<organism evidence="4 5">
    <name type="scientific">Segatella cerevisiae</name>
    <dbReference type="NCBI Taxonomy" id="2053716"/>
    <lineage>
        <taxon>Bacteria</taxon>
        <taxon>Pseudomonadati</taxon>
        <taxon>Bacteroidota</taxon>
        <taxon>Bacteroidia</taxon>
        <taxon>Bacteroidales</taxon>
        <taxon>Prevotellaceae</taxon>
        <taxon>Segatella</taxon>
    </lineage>
</organism>
<dbReference type="EMBL" id="JAMXLY010000015">
    <property type="protein sequence ID" value="MCO6025291.1"/>
    <property type="molecule type" value="Genomic_DNA"/>
</dbReference>
<reference evidence="4 5" key="1">
    <citation type="submission" date="2022-06" db="EMBL/GenBank/DDBJ databases">
        <title>A taxonomic note on the genus Prevotella: Description of four novel genera and emended description of the genera Hallella and Xylanibacter.</title>
        <authorList>
            <person name="Hitch T.C.A."/>
        </authorList>
    </citation>
    <scope>NUCLEOTIDE SEQUENCE [LARGE SCALE GENOMIC DNA]</scope>
    <source>
        <strain evidence="4 5">DSM 100619</strain>
    </source>
</reference>
<dbReference type="NCBIfam" id="NF001097">
    <property type="entry name" value="PRK00129.1"/>
    <property type="match status" value="1"/>
</dbReference>
<dbReference type="Pfam" id="PF14681">
    <property type="entry name" value="UPRTase"/>
    <property type="match status" value="1"/>
</dbReference>
<dbReference type="Gene3D" id="3.40.50.2020">
    <property type="match status" value="1"/>
</dbReference>
<accession>A0ABT1BW34</accession>
<evidence type="ECO:0000313" key="4">
    <source>
        <dbReference type="EMBL" id="MCO6025291.1"/>
    </source>
</evidence>
<proteinExistence type="predicted"/>
<dbReference type="InterPro" id="IPR029057">
    <property type="entry name" value="PRTase-like"/>
</dbReference>
<dbReference type="PANTHER" id="PTHR43363">
    <property type="entry name" value="HYPOXANTHINE PHOSPHORIBOSYLTRANSFERASE"/>
    <property type="match status" value="1"/>
</dbReference>
<sequence length="219" mass="24464">MEIKNLSQDNSIINQYMVEIRDAEYQKNRLLFRNNIMRIGECEAYEISKTLQYKKKEVVTPLGTSIINVPANRIVLGTIFRAGLPFHTGFLNIFDHAENGFVSAYREYTDKAHHNVGVHVEYLATPSIQDKTLVIADPMLATGGSMELSYKAFLTKGTPAYIHIACIIATPQGIDQIRSVFPSDKTTVWCAAIDPGMNEHKYIVPGFGDAGDLCYGEKI</sequence>
<comment type="caution">
    <text evidence="4">The sequence shown here is derived from an EMBL/GenBank/DDBJ whole genome shotgun (WGS) entry which is preliminary data.</text>
</comment>
<keyword evidence="1 4" id="KW-0328">Glycosyltransferase</keyword>
<dbReference type="Proteomes" id="UP001204015">
    <property type="component" value="Unassembled WGS sequence"/>
</dbReference>
<feature type="domain" description="Phosphoribosyltransferase" evidence="3">
    <location>
        <begin position="9"/>
        <end position="216"/>
    </location>
</feature>
<dbReference type="InterPro" id="IPR000836">
    <property type="entry name" value="PRTase_dom"/>
</dbReference>
<evidence type="ECO:0000256" key="2">
    <source>
        <dbReference type="ARBA" id="ARBA00022679"/>
    </source>
</evidence>
<dbReference type="SUPFAM" id="SSF53271">
    <property type="entry name" value="PRTase-like"/>
    <property type="match status" value="1"/>
</dbReference>
<evidence type="ECO:0000313" key="5">
    <source>
        <dbReference type="Proteomes" id="UP001204015"/>
    </source>
</evidence>
<name>A0ABT1BW34_9BACT</name>
<dbReference type="EC" id="2.4.2.9" evidence="4"/>
<dbReference type="CDD" id="cd06223">
    <property type="entry name" value="PRTases_typeI"/>
    <property type="match status" value="1"/>
</dbReference>
<dbReference type="PANTHER" id="PTHR43363:SF1">
    <property type="entry name" value="HYPOXANTHINE-GUANINE PHOSPHORIBOSYLTRANSFERASE"/>
    <property type="match status" value="1"/>
</dbReference>
<evidence type="ECO:0000256" key="1">
    <source>
        <dbReference type="ARBA" id="ARBA00022676"/>
    </source>
</evidence>
<dbReference type="RefSeq" id="WP_252760652.1">
    <property type="nucleotide sequence ID" value="NZ_JAMXLY010000015.1"/>
</dbReference>
<keyword evidence="2 4" id="KW-0808">Transferase</keyword>
<gene>
    <name evidence="4" type="primary">upp</name>
    <name evidence="4" type="ORF">NG821_05460</name>
</gene>
<dbReference type="GO" id="GO:0004845">
    <property type="term" value="F:uracil phosphoribosyltransferase activity"/>
    <property type="evidence" value="ECO:0007669"/>
    <property type="project" value="UniProtKB-EC"/>
</dbReference>
<evidence type="ECO:0000259" key="3">
    <source>
        <dbReference type="Pfam" id="PF14681"/>
    </source>
</evidence>